<sequence>MSRLLRMCLPVLMMFGLVSCLKEKSLDSTGDGGAGILRMKIDGKQWTANKTATATIMNDYVSIMGASQDNLDLMIQIKTTSAGTYQLDQASDHIAMLIDNNEASPVGYTTDQGANSSIAGGTVIITKIDEATKRISGNFTFKLYRSNDDKTLMITEGVFENLPYTADPPPTGTGNAFKCKIGGTEWIAPQAGGALNGGLIGIVGTETSGTKIMTITVPETIAPGTYALDNTSFYQANFLDGTKVYGAGAGGSLVITEHQNRTIKGTFQFTAEDQVDPPVNPNVAITEGSFSVTY</sequence>
<name>A0A4Q7MVL5_9BACT</name>
<gene>
    <name evidence="1" type="ORF">EV199_3974</name>
</gene>
<dbReference type="Proteomes" id="UP000293874">
    <property type="component" value="Unassembled WGS sequence"/>
</dbReference>
<keyword evidence="2" id="KW-1185">Reference proteome</keyword>
<accession>A0A4Q7MVL5</accession>
<comment type="caution">
    <text evidence="1">The sequence shown here is derived from an EMBL/GenBank/DDBJ whole genome shotgun (WGS) entry which is preliminary data.</text>
</comment>
<dbReference type="OrthoDB" id="1399177at2"/>
<dbReference type="RefSeq" id="WP_130542516.1">
    <property type="nucleotide sequence ID" value="NZ_CP042431.1"/>
</dbReference>
<evidence type="ECO:0000313" key="2">
    <source>
        <dbReference type="Proteomes" id="UP000293874"/>
    </source>
</evidence>
<protein>
    <submittedName>
        <fullName evidence="1">Uncharacterized protein</fullName>
    </submittedName>
</protein>
<proteinExistence type="predicted"/>
<dbReference type="Pfam" id="PF19765">
    <property type="entry name" value="DUF6252"/>
    <property type="match status" value="2"/>
</dbReference>
<evidence type="ECO:0000313" key="1">
    <source>
        <dbReference type="EMBL" id="RZS72059.1"/>
    </source>
</evidence>
<dbReference type="EMBL" id="SGXA01000002">
    <property type="protein sequence ID" value="RZS72059.1"/>
    <property type="molecule type" value="Genomic_DNA"/>
</dbReference>
<organism evidence="1 2">
    <name type="scientific">Pseudobacter ginsenosidimutans</name>
    <dbReference type="NCBI Taxonomy" id="661488"/>
    <lineage>
        <taxon>Bacteria</taxon>
        <taxon>Pseudomonadati</taxon>
        <taxon>Bacteroidota</taxon>
        <taxon>Chitinophagia</taxon>
        <taxon>Chitinophagales</taxon>
        <taxon>Chitinophagaceae</taxon>
        <taxon>Pseudobacter</taxon>
    </lineage>
</organism>
<dbReference type="PROSITE" id="PS51257">
    <property type="entry name" value="PROKAR_LIPOPROTEIN"/>
    <property type="match status" value="1"/>
</dbReference>
<dbReference type="AlphaFoldDB" id="A0A4Q7MVL5"/>
<dbReference type="InterPro" id="IPR046219">
    <property type="entry name" value="DUF6252"/>
</dbReference>
<reference evidence="1 2" key="1">
    <citation type="submission" date="2019-02" db="EMBL/GenBank/DDBJ databases">
        <title>Genomic Encyclopedia of Type Strains, Phase IV (KMG-IV): sequencing the most valuable type-strain genomes for metagenomic binning, comparative biology and taxonomic classification.</title>
        <authorList>
            <person name="Goeker M."/>
        </authorList>
    </citation>
    <scope>NUCLEOTIDE SEQUENCE [LARGE SCALE GENOMIC DNA]</scope>
    <source>
        <strain evidence="1 2">DSM 18116</strain>
    </source>
</reference>